<protein>
    <recommendedName>
        <fullName evidence="9">Cyclic nucleotide-binding domain-containing protein</fullName>
    </recommendedName>
</protein>
<feature type="domain" description="Cyclic nucleotide-binding" evidence="9">
    <location>
        <begin position="379"/>
        <end position="465"/>
    </location>
</feature>
<dbReference type="Proteomes" id="UP000011087">
    <property type="component" value="Unassembled WGS sequence"/>
</dbReference>
<evidence type="ECO:0000256" key="7">
    <source>
        <dbReference type="ARBA" id="ARBA00023303"/>
    </source>
</evidence>
<dbReference type="AlphaFoldDB" id="L1JL81"/>
<evidence type="ECO:0000256" key="5">
    <source>
        <dbReference type="ARBA" id="ARBA00023065"/>
    </source>
</evidence>
<organism evidence="10">
    <name type="scientific">Guillardia theta (strain CCMP2712)</name>
    <name type="common">Cryptophyte</name>
    <dbReference type="NCBI Taxonomy" id="905079"/>
    <lineage>
        <taxon>Eukaryota</taxon>
        <taxon>Cryptophyceae</taxon>
        <taxon>Pyrenomonadales</taxon>
        <taxon>Geminigeraceae</taxon>
        <taxon>Guillardia</taxon>
    </lineage>
</organism>
<dbReference type="Gene3D" id="1.10.287.70">
    <property type="match status" value="1"/>
</dbReference>
<evidence type="ECO:0000313" key="11">
    <source>
        <dbReference type="EnsemblProtists" id="EKX48845"/>
    </source>
</evidence>
<name>L1JL81_GUITC</name>
<keyword evidence="4 8" id="KW-1133">Transmembrane helix</keyword>
<dbReference type="OMA" id="DWYYHWL"/>
<keyword evidence="3 8" id="KW-0812">Transmembrane</keyword>
<dbReference type="Pfam" id="PF00520">
    <property type="entry name" value="Ion_trans"/>
    <property type="match status" value="1"/>
</dbReference>
<evidence type="ECO:0000313" key="10">
    <source>
        <dbReference type="EMBL" id="EKX48845.1"/>
    </source>
</evidence>
<dbReference type="PROSITE" id="PS50042">
    <property type="entry name" value="CNMP_BINDING_3"/>
    <property type="match status" value="1"/>
</dbReference>
<dbReference type="InterPro" id="IPR003938">
    <property type="entry name" value="K_chnl_volt-dep_EAG/ELK/ERG"/>
</dbReference>
<dbReference type="InterPro" id="IPR005821">
    <property type="entry name" value="Ion_trans_dom"/>
</dbReference>
<dbReference type="InterPro" id="IPR014710">
    <property type="entry name" value="RmlC-like_jellyroll"/>
</dbReference>
<feature type="transmembrane region" description="Helical" evidence="8">
    <location>
        <begin position="301"/>
        <end position="325"/>
    </location>
</feature>
<dbReference type="eggNOG" id="KOG0498">
    <property type="taxonomic scope" value="Eukaryota"/>
</dbReference>
<keyword evidence="5" id="KW-0406">Ion transport</keyword>
<dbReference type="Gene3D" id="2.60.120.10">
    <property type="entry name" value="Jelly Rolls"/>
    <property type="match status" value="1"/>
</dbReference>
<dbReference type="GO" id="GO:0016020">
    <property type="term" value="C:membrane"/>
    <property type="evidence" value="ECO:0007669"/>
    <property type="project" value="UniProtKB-SubCell"/>
</dbReference>
<evidence type="ECO:0000256" key="6">
    <source>
        <dbReference type="ARBA" id="ARBA00023136"/>
    </source>
</evidence>
<reference evidence="10 12" key="1">
    <citation type="journal article" date="2012" name="Nature">
        <title>Algal genomes reveal evolutionary mosaicism and the fate of nucleomorphs.</title>
        <authorList>
            <consortium name="DOE Joint Genome Institute"/>
            <person name="Curtis B.A."/>
            <person name="Tanifuji G."/>
            <person name="Burki F."/>
            <person name="Gruber A."/>
            <person name="Irimia M."/>
            <person name="Maruyama S."/>
            <person name="Arias M.C."/>
            <person name="Ball S.G."/>
            <person name="Gile G.H."/>
            <person name="Hirakawa Y."/>
            <person name="Hopkins J.F."/>
            <person name="Kuo A."/>
            <person name="Rensing S.A."/>
            <person name="Schmutz J."/>
            <person name="Symeonidi A."/>
            <person name="Elias M."/>
            <person name="Eveleigh R.J."/>
            <person name="Herman E.K."/>
            <person name="Klute M.J."/>
            <person name="Nakayama T."/>
            <person name="Obornik M."/>
            <person name="Reyes-Prieto A."/>
            <person name="Armbrust E.V."/>
            <person name="Aves S.J."/>
            <person name="Beiko R.G."/>
            <person name="Coutinho P."/>
            <person name="Dacks J.B."/>
            <person name="Durnford D.G."/>
            <person name="Fast N.M."/>
            <person name="Green B.R."/>
            <person name="Grisdale C.J."/>
            <person name="Hempel F."/>
            <person name="Henrissat B."/>
            <person name="Hoppner M.P."/>
            <person name="Ishida K."/>
            <person name="Kim E."/>
            <person name="Koreny L."/>
            <person name="Kroth P.G."/>
            <person name="Liu Y."/>
            <person name="Malik S.B."/>
            <person name="Maier U.G."/>
            <person name="McRose D."/>
            <person name="Mock T."/>
            <person name="Neilson J.A."/>
            <person name="Onodera N.T."/>
            <person name="Poole A.M."/>
            <person name="Pritham E.J."/>
            <person name="Richards T.A."/>
            <person name="Rocap G."/>
            <person name="Roy S.W."/>
            <person name="Sarai C."/>
            <person name="Schaack S."/>
            <person name="Shirato S."/>
            <person name="Slamovits C.H."/>
            <person name="Spencer D.F."/>
            <person name="Suzuki S."/>
            <person name="Worden A.Z."/>
            <person name="Zauner S."/>
            <person name="Barry K."/>
            <person name="Bell C."/>
            <person name="Bharti A.K."/>
            <person name="Crow J.A."/>
            <person name="Grimwood J."/>
            <person name="Kramer R."/>
            <person name="Lindquist E."/>
            <person name="Lucas S."/>
            <person name="Salamov A."/>
            <person name="McFadden G.I."/>
            <person name="Lane C.E."/>
            <person name="Keeling P.J."/>
            <person name="Gray M.W."/>
            <person name="Grigoriev I.V."/>
            <person name="Archibald J.M."/>
        </authorList>
    </citation>
    <scope>NUCLEOTIDE SEQUENCE</scope>
    <source>
        <strain evidence="10 12">CCMP2712</strain>
    </source>
</reference>
<dbReference type="EMBL" id="JH992984">
    <property type="protein sequence ID" value="EKX48845.1"/>
    <property type="molecule type" value="Genomic_DNA"/>
</dbReference>
<feature type="transmembrane region" description="Helical" evidence="8">
    <location>
        <begin position="269"/>
        <end position="289"/>
    </location>
</feature>
<feature type="transmembrane region" description="Helical" evidence="8">
    <location>
        <begin position="198"/>
        <end position="222"/>
    </location>
</feature>
<keyword evidence="7" id="KW-0407">Ion channel</keyword>
<evidence type="ECO:0000256" key="1">
    <source>
        <dbReference type="ARBA" id="ARBA00004141"/>
    </source>
</evidence>
<evidence type="ECO:0000256" key="4">
    <source>
        <dbReference type="ARBA" id="ARBA00022989"/>
    </source>
</evidence>
<keyword evidence="6 8" id="KW-0472">Membrane</keyword>
<dbReference type="SMART" id="SM00100">
    <property type="entry name" value="cNMP"/>
    <property type="match status" value="1"/>
</dbReference>
<dbReference type="InterPro" id="IPR000595">
    <property type="entry name" value="cNMP-bd_dom"/>
</dbReference>
<accession>L1JL81</accession>
<dbReference type="GO" id="GO:0005249">
    <property type="term" value="F:voltage-gated potassium channel activity"/>
    <property type="evidence" value="ECO:0007669"/>
    <property type="project" value="InterPro"/>
</dbReference>
<proteinExistence type="predicted"/>
<dbReference type="OrthoDB" id="432483at2759"/>
<reference evidence="11" key="3">
    <citation type="submission" date="2015-06" db="UniProtKB">
        <authorList>
            <consortium name="EnsemblProtists"/>
        </authorList>
    </citation>
    <scope>IDENTIFICATION</scope>
</reference>
<keyword evidence="2" id="KW-0813">Transport</keyword>
<dbReference type="PaxDb" id="55529-EKX48845"/>
<dbReference type="HOGENOM" id="CLU_005746_15_2_1"/>
<dbReference type="PANTHER" id="PTHR47823">
    <property type="entry name" value="ION_TRANS DOMAIN-CONTAINING PROTEIN"/>
    <property type="match status" value="1"/>
</dbReference>
<comment type="subcellular location">
    <subcellularLocation>
        <location evidence="1">Membrane</location>
        <topology evidence="1">Multi-pass membrane protein</topology>
    </subcellularLocation>
</comment>
<dbReference type="CDD" id="cd00038">
    <property type="entry name" value="CAP_ED"/>
    <property type="match status" value="1"/>
</dbReference>
<dbReference type="EnsemblProtists" id="EKX48845">
    <property type="protein sequence ID" value="EKX48845"/>
    <property type="gene ID" value="GUITHDRAFT_105469"/>
</dbReference>
<feature type="transmembrane region" description="Helical" evidence="8">
    <location>
        <begin position="37"/>
        <end position="62"/>
    </location>
</feature>
<dbReference type="GeneID" id="17305407"/>
<dbReference type="Pfam" id="PF00027">
    <property type="entry name" value="cNMP_binding"/>
    <property type="match status" value="1"/>
</dbReference>
<evidence type="ECO:0000256" key="3">
    <source>
        <dbReference type="ARBA" id="ARBA00022692"/>
    </source>
</evidence>
<dbReference type="KEGG" id="gtt:GUITHDRAFT_105469"/>
<dbReference type="SUPFAM" id="SSF81324">
    <property type="entry name" value="Voltage-gated potassium channels"/>
    <property type="match status" value="1"/>
</dbReference>
<dbReference type="PANTHER" id="PTHR47823:SF9">
    <property type="entry name" value="CHROMOSOME UNDETERMINED SCAFFOLD_10, WHOLE GENOME SHOTGUN SEQUENCE"/>
    <property type="match status" value="1"/>
</dbReference>
<keyword evidence="12" id="KW-1185">Reference proteome</keyword>
<sequence>MDAGEVVFISPNVAFRLRVLAKRARERVAQKHRSQRFLLYPDSSLLISWQVVSIILIVWTIFEVPFTLVFVRNGQNSDQSWCTWDWIMVINLVVDICFMLDVVVNFNTSYLDSEAFLVKNRMDIAMHYLKSWFLLDFLTSLPIDSFLCAGGSESNPGFLRVVKVIRLIKIVRFVRVKRILSNWELSITSKIFLTIIRLFKFCMLMLFSMHLCGCLWMLMAIIDVCNVNPSQTSKNQQDCICDAGGCYPNNWLAAYDLHMYESIATDSELFPRYLVSIYFATVTLTTVGYGDVVPVRDAERACAIFLTLCGAIVFAFCIGSISSLVSQRNLTETHIESELRTIQDFFRLKNLPRNLEIRAKQHLMHTAKSAQHLVHPCFMAEYLTPIFVQKDEILFRALDVGFEMYFVVEGEFEAWNVEDNKVLAKLGKGEYLGEISLFPDISTCRTSTVKAKIDSEVLSLRRDDFYNHIRPHFPDVYEAIKRLAITKQRWLDSAIVKRYAREKSQHRCDHIYNKIKEIQTRKLFVMSRSQKGRTS</sequence>
<evidence type="ECO:0000256" key="2">
    <source>
        <dbReference type="ARBA" id="ARBA00022448"/>
    </source>
</evidence>
<dbReference type="SUPFAM" id="SSF51206">
    <property type="entry name" value="cAMP-binding domain-like"/>
    <property type="match status" value="1"/>
</dbReference>
<evidence type="ECO:0000259" key="9">
    <source>
        <dbReference type="PROSITE" id="PS50042"/>
    </source>
</evidence>
<dbReference type="InterPro" id="IPR018490">
    <property type="entry name" value="cNMP-bd_dom_sf"/>
</dbReference>
<gene>
    <name evidence="10" type="ORF">GUITHDRAFT_105469</name>
</gene>
<evidence type="ECO:0000256" key="8">
    <source>
        <dbReference type="SAM" id="Phobius"/>
    </source>
</evidence>
<reference evidence="12" key="2">
    <citation type="submission" date="2012-11" db="EMBL/GenBank/DDBJ databases">
        <authorList>
            <person name="Kuo A."/>
            <person name="Curtis B.A."/>
            <person name="Tanifuji G."/>
            <person name="Burki F."/>
            <person name="Gruber A."/>
            <person name="Irimia M."/>
            <person name="Maruyama S."/>
            <person name="Arias M.C."/>
            <person name="Ball S.G."/>
            <person name="Gile G.H."/>
            <person name="Hirakawa Y."/>
            <person name="Hopkins J.F."/>
            <person name="Rensing S.A."/>
            <person name="Schmutz J."/>
            <person name="Symeonidi A."/>
            <person name="Elias M."/>
            <person name="Eveleigh R.J."/>
            <person name="Herman E.K."/>
            <person name="Klute M.J."/>
            <person name="Nakayama T."/>
            <person name="Obornik M."/>
            <person name="Reyes-Prieto A."/>
            <person name="Armbrust E.V."/>
            <person name="Aves S.J."/>
            <person name="Beiko R.G."/>
            <person name="Coutinho P."/>
            <person name="Dacks J.B."/>
            <person name="Durnford D.G."/>
            <person name="Fast N.M."/>
            <person name="Green B.R."/>
            <person name="Grisdale C."/>
            <person name="Hempe F."/>
            <person name="Henrissat B."/>
            <person name="Hoppner M.P."/>
            <person name="Ishida K.-I."/>
            <person name="Kim E."/>
            <person name="Koreny L."/>
            <person name="Kroth P.G."/>
            <person name="Liu Y."/>
            <person name="Malik S.-B."/>
            <person name="Maier U.G."/>
            <person name="McRose D."/>
            <person name="Mock T."/>
            <person name="Neilson J.A."/>
            <person name="Onodera N.T."/>
            <person name="Poole A.M."/>
            <person name="Pritham E.J."/>
            <person name="Richards T.A."/>
            <person name="Rocap G."/>
            <person name="Roy S.W."/>
            <person name="Sarai C."/>
            <person name="Schaack S."/>
            <person name="Shirato S."/>
            <person name="Slamovits C.H."/>
            <person name="Spencer D.F."/>
            <person name="Suzuki S."/>
            <person name="Worden A.Z."/>
            <person name="Zauner S."/>
            <person name="Barry K."/>
            <person name="Bell C."/>
            <person name="Bharti A.K."/>
            <person name="Crow J.A."/>
            <person name="Grimwood J."/>
            <person name="Kramer R."/>
            <person name="Lindquist E."/>
            <person name="Lucas S."/>
            <person name="Salamov A."/>
            <person name="McFadden G.I."/>
            <person name="Lane C.E."/>
            <person name="Keeling P.J."/>
            <person name="Gray M.W."/>
            <person name="Grigoriev I.V."/>
            <person name="Archibald J.M."/>
        </authorList>
    </citation>
    <scope>NUCLEOTIDE SEQUENCE</scope>
    <source>
        <strain evidence="12">CCMP2712</strain>
    </source>
</reference>
<dbReference type="RefSeq" id="XP_005835825.1">
    <property type="nucleotide sequence ID" value="XM_005835768.1"/>
</dbReference>
<dbReference type="PRINTS" id="PR01463">
    <property type="entry name" value="EAGCHANLFMLY"/>
</dbReference>
<evidence type="ECO:0000313" key="12">
    <source>
        <dbReference type="Proteomes" id="UP000011087"/>
    </source>
</evidence>